<dbReference type="EMBL" id="PDXA01000049">
    <property type="protein sequence ID" value="RYN41670.1"/>
    <property type="molecule type" value="Genomic_DNA"/>
</dbReference>
<comment type="caution">
    <text evidence="2">The sequence shown here is derived from an EMBL/GenBank/DDBJ whole genome shotgun (WGS) entry which is preliminary data.</text>
</comment>
<dbReference type="InterPro" id="IPR008775">
    <property type="entry name" value="Phytyl_CoA_dOase-like"/>
</dbReference>
<evidence type="ECO:0000313" key="3">
    <source>
        <dbReference type="Proteomes" id="UP000292402"/>
    </source>
</evidence>
<reference evidence="3" key="1">
    <citation type="journal article" date="2019" name="bioRxiv">
        <title>Genomics, evolutionary history and diagnostics of the Alternaria alternata species group including apple and Asian pear pathotypes.</title>
        <authorList>
            <person name="Armitage A.D."/>
            <person name="Cockerton H.M."/>
            <person name="Sreenivasaprasad S."/>
            <person name="Woodhall J.W."/>
            <person name="Lane C.R."/>
            <person name="Harrison R.J."/>
            <person name="Clarkson J.P."/>
        </authorList>
    </citation>
    <scope>NUCLEOTIDE SEQUENCE [LARGE SCALE GENOMIC DNA]</scope>
    <source>
        <strain evidence="3">FERA 1082</strain>
    </source>
</reference>
<name>A0A4Q4M3E8_9PLEO</name>
<feature type="region of interest" description="Disordered" evidence="1">
    <location>
        <begin position="1044"/>
        <end position="1096"/>
    </location>
</feature>
<feature type="region of interest" description="Disordered" evidence="1">
    <location>
        <begin position="1"/>
        <end position="51"/>
    </location>
</feature>
<dbReference type="Proteomes" id="UP000292402">
    <property type="component" value="Unassembled WGS sequence"/>
</dbReference>
<gene>
    <name evidence="2" type="ORF">AA0114_g10631</name>
</gene>
<proteinExistence type="predicted"/>
<sequence>MAPKQRGKKHHISSNKAGTPERSQQPAVPQTPGLSQGVSNLTVQDPVTPLPVPKEDHIAQTSQALVRFRADVISLIPDSPRAKDAFEQLVQDLSLKAPRDQRHTLDNWFTQVSSALDSAYDLIMRVGEHCESMQPLMDEYDGVKGFRDHYPIFKEVKDSKQKRKDEMVSAVKSIKSNEPGLIEDCITPCMPRMLTTHTALMDMSYVLKRMDANNASYFLNQLALHRITTPGRGKDKHVNAQDWANLKTMCKEFCEFAESNIFFEDEDPPQLSAERAYELEQQLYAAGLTQDDLKYSPQKLRPYLRANERVEDFWTDLFMSMADHVTIPTTTKPCTTLGKGLDAHTAGFDAQGMMRHPKFGIAIPKSTYVAAIENGEETIAPLRNLDIEMQSIGARTRRARSHTGTSTDDRISMEREAGQEVIDKRNSVVETFLSEARRNLPMLPPPVPRRSSLAPKATPAYRQTANALDLAVAEEDRGEDPDAPEESAAILASTCPCTNNGSLLLGLVRKLYPTKATVKDPSRFQLIEEWYREITTEKEGTVVLNYDRVCFLHRGAIASIQGVFRRAMNKQALNRVLLMLYRYRNKWGYVRSHEQGNVLFVKKLRGARQDDDMMSYRYRPRNLAVPSIDWVQFRKKMVTMQMDKNYDSFQSGGNIGLPIFNYLVDDPEISVIIDESFKMYQYHQREIGGKPNLGWLRNMYHSLIQQAVRVDLVYWMYYSVFRGEHTMISYPYYAKYATPGDKTYFRHVDCNVEWAHREGKGRDMIQGSVSLDDEDLNNCTQVLRGFHNILPQYLSWRAASGSRESQGLIEAWDDKDHWPAEIASQHPTVKWVNMPCKKGMVRISNPIMPHGSTGPATIVRRTILPWFVMVRNGVMENPAMGTYEEICAAHRNLTSTSKSPSGHPNKYGGIKWAFPADLHIDLRSWIQKALVGQCDWDNRLVQLELINIMVNDEQYVMDFIRTHRNHVKAQIKELWETQKLLERKAFAADESTGAPCRSYFDNKGVHPKEGAWASWDSDFTQSDALSRLEDELALEPDERYHFRLSNQSSVGSPTHTHSQIRSRSNTIVSTDTAVPPTPTPAQRRSERVAKKGQQKK</sequence>
<feature type="compositionally biased region" description="Basic residues" evidence="1">
    <location>
        <begin position="1"/>
        <end position="13"/>
    </location>
</feature>
<feature type="compositionally biased region" description="Polar residues" evidence="1">
    <location>
        <begin position="14"/>
        <end position="45"/>
    </location>
</feature>
<dbReference type="AlphaFoldDB" id="A0A4Q4M3E8"/>
<dbReference type="SUPFAM" id="SSF51197">
    <property type="entry name" value="Clavaminate synthase-like"/>
    <property type="match status" value="1"/>
</dbReference>
<organism evidence="2 3">
    <name type="scientific">Alternaria tenuissima</name>
    <dbReference type="NCBI Taxonomy" id="119927"/>
    <lineage>
        <taxon>Eukaryota</taxon>
        <taxon>Fungi</taxon>
        <taxon>Dikarya</taxon>
        <taxon>Ascomycota</taxon>
        <taxon>Pezizomycotina</taxon>
        <taxon>Dothideomycetes</taxon>
        <taxon>Pleosporomycetidae</taxon>
        <taxon>Pleosporales</taxon>
        <taxon>Pleosporineae</taxon>
        <taxon>Pleosporaceae</taxon>
        <taxon>Alternaria</taxon>
        <taxon>Alternaria sect. Alternaria</taxon>
        <taxon>Alternaria alternata complex</taxon>
    </lineage>
</organism>
<feature type="region of interest" description="Disordered" evidence="1">
    <location>
        <begin position="440"/>
        <end position="459"/>
    </location>
</feature>
<evidence type="ECO:0000313" key="2">
    <source>
        <dbReference type="EMBL" id="RYN41670.1"/>
    </source>
</evidence>
<dbReference type="Pfam" id="PF05721">
    <property type="entry name" value="PhyH"/>
    <property type="match status" value="1"/>
</dbReference>
<accession>A0A4Q4M3E8</accession>
<protein>
    <submittedName>
        <fullName evidence="2">Uncharacterized protein</fullName>
    </submittedName>
</protein>
<feature type="compositionally biased region" description="Polar residues" evidence="1">
    <location>
        <begin position="1044"/>
        <end position="1069"/>
    </location>
</feature>
<evidence type="ECO:0000256" key="1">
    <source>
        <dbReference type="SAM" id="MobiDB-lite"/>
    </source>
</evidence>